<dbReference type="GeneID" id="37876407"/>
<dbReference type="Pfam" id="PF23418">
    <property type="entry name" value="DUF7108"/>
    <property type="match status" value="1"/>
</dbReference>
<dbReference type="RefSeq" id="WP_119813634.1">
    <property type="nucleotide sequence ID" value="NZ_CP025066.1"/>
</dbReference>
<evidence type="ECO:0000259" key="2">
    <source>
        <dbReference type="Pfam" id="PF23418"/>
    </source>
</evidence>
<feature type="region of interest" description="Disordered" evidence="1">
    <location>
        <begin position="1"/>
        <end position="23"/>
    </location>
</feature>
<proteinExistence type="predicted"/>
<evidence type="ECO:0000256" key="1">
    <source>
        <dbReference type="SAM" id="MobiDB-lite"/>
    </source>
</evidence>
<dbReference type="OrthoDB" id="203809at2157"/>
<organism evidence="4 5">
    <name type="scientific">Halalkaliarchaeum desulfuricum</name>
    <dbReference type="NCBI Taxonomy" id="2055893"/>
    <lineage>
        <taxon>Archaea</taxon>
        <taxon>Methanobacteriati</taxon>
        <taxon>Methanobacteriota</taxon>
        <taxon>Stenosarchaea group</taxon>
        <taxon>Halobacteria</taxon>
        <taxon>Halobacteriales</taxon>
        <taxon>Haloferacaceae</taxon>
        <taxon>Halalkaliarchaeum</taxon>
    </lineage>
</organism>
<evidence type="ECO:0008006" key="6">
    <source>
        <dbReference type="Google" id="ProtNLM"/>
    </source>
</evidence>
<dbReference type="InterPro" id="IPR056494">
    <property type="entry name" value="DUF7108_C"/>
</dbReference>
<evidence type="ECO:0000313" key="4">
    <source>
        <dbReference type="EMBL" id="AUX07730.1"/>
    </source>
</evidence>
<dbReference type="InterPro" id="IPR055532">
    <property type="entry name" value="DUF7108_N"/>
</dbReference>
<sequence length="203" mass="22846">MTDAESNGNDGGSAEKLPEATVDEVERLTRLARRASDDDEAALYRRERDRLLQEYGFAPRYRESDDTLVCYPSEWMADGTAQLDRIEDPDRASEITLSGPGDPDRYDEVETHNAEIVEAVADQYGAVHGANARAFADFMGNHYVKRVDRATADEIAEFREEYFPRNAWPSDEQRDRIAQSLSYVFEAADGSLPPGTQLSEELE</sequence>
<feature type="domain" description="DUF7108" evidence="3">
    <location>
        <begin position="104"/>
        <end position="190"/>
    </location>
</feature>
<keyword evidence="5" id="KW-1185">Reference proteome</keyword>
<dbReference type="KEGG" id="hdf:AArcSl_0072"/>
<dbReference type="EMBL" id="CP025066">
    <property type="protein sequence ID" value="AUX07730.1"/>
    <property type="molecule type" value="Genomic_DNA"/>
</dbReference>
<accession>A0A343TF58</accession>
<dbReference type="Proteomes" id="UP000263012">
    <property type="component" value="Chromosome"/>
</dbReference>
<gene>
    <name evidence="4" type="ORF">AArcSl_0072</name>
</gene>
<protein>
    <recommendedName>
        <fullName evidence="6">RnhA operon protein</fullName>
    </recommendedName>
</protein>
<reference evidence="5" key="1">
    <citation type="submission" date="2017-11" db="EMBL/GenBank/DDBJ databases">
        <title>Phenotypic and genomic properties of facultatively anaerobic sulfur-reducing natronoarchaea from hypersaline soda lakes.</title>
        <authorList>
            <person name="Sorokin D.Y."/>
            <person name="Kublanov I.V."/>
            <person name="Roman P."/>
            <person name="Sinninghe Damste J.S."/>
            <person name="Golyshin P.N."/>
            <person name="Rojo D."/>
            <person name="Ciordia S."/>
            <person name="Mena M.D.C."/>
            <person name="Ferrer M."/>
            <person name="Messina E."/>
            <person name="Smedile F."/>
            <person name="La Spada G."/>
            <person name="La Cono V."/>
            <person name="Yakimov M.M."/>
        </authorList>
    </citation>
    <scope>NUCLEOTIDE SEQUENCE [LARGE SCALE GENOMIC DNA]</scope>
    <source>
        <strain evidence="5">AArc-Sl</strain>
    </source>
</reference>
<name>A0A343TF58_9EURY</name>
<dbReference type="Pfam" id="PF23420">
    <property type="entry name" value="DUF7108_C"/>
    <property type="match status" value="1"/>
</dbReference>
<evidence type="ECO:0000259" key="3">
    <source>
        <dbReference type="Pfam" id="PF23420"/>
    </source>
</evidence>
<evidence type="ECO:0000313" key="5">
    <source>
        <dbReference type="Proteomes" id="UP000263012"/>
    </source>
</evidence>
<dbReference type="AlphaFoldDB" id="A0A343TF58"/>
<feature type="domain" description="DUF7108" evidence="2">
    <location>
        <begin position="16"/>
        <end position="99"/>
    </location>
</feature>